<dbReference type="Gene3D" id="3.40.190.10">
    <property type="entry name" value="Periplasmic binding protein-like II"/>
    <property type="match status" value="2"/>
</dbReference>
<dbReference type="RefSeq" id="WP_343872857.1">
    <property type="nucleotide sequence ID" value="NZ_BAAAIX010000013.1"/>
</dbReference>
<dbReference type="PROSITE" id="PS51318">
    <property type="entry name" value="TAT"/>
    <property type="match status" value="1"/>
</dbReference>
<dbReference type="InterPro" id="IPR006311">
    <property type="entry name" value="TAT_signal"/>
</dbReference>
<gene>
    <name evidence="2" type="ORF">ACFSCS_06980</name>
</gene>
<feature type="compositionally biased region" description="Polar residues" evidence="1">
    <location>
        <begin position="37"/>
        <end position="47"/>
    </location>
</feature>
<evidence type="ECO:0000256" key="1">
    <source>
        <dbReference type="SAM" id="MobiDB-lite"/>
    </source>
</evidence>
<dbReference type="EMBL" id="JBHUFZ010000016">
    <property type="protein sequence ID" value="MFD1889932.1"/>
    <property type="molecule type" value="Genomic_DNA"/>
</dbReference>
<reference evidence="3" key="1">
    <citation type="journal article" date="2019" name="Int. J. Syst. Evol. Microbiol.">
        <title>The Global Catalogue of Microorganisms (GCM) 10K type strain sequencing project: providing services to taxonomists for standard genome sequencing and annotation.</title>
        <authorList>
            <consortium name="The Broad Institute Genomics Platform"/>
            <consortium name="The Broad Institute Genome Sequencing Center for Infectious Disease"/>
            <person name="Wu L."/>
            <person name="Ma J."/>
        </authorList>
    </citation>
    <scope>NUCLEOTIDE SEQUENCE [LARGE SCALE GENOMIC DNA]</scope>
    <source>
        <strain evidence="3">CAIM 431</strain>
    </source>
</reference>
<keyword evidence="3" id="KW-1185">Reference proteome</keyword>
<dbReference type="Proteomes" id="UP001597326">
    <property type="component" value="Unassembled WGS sequence"/>
</dbReference>
<name>A0ABW4RUD1_9ACTN</name>
<comment type="caution">
    <text evidence="2">The sequence shown here is derived from an EMBL/GenBank/DDBJ whole genome shotgun (WGS) entry which is preliminary data.</text>
</comment>
<proteinExistence type="predicted"/>
<accession>A0ABW4RUD1</accession>
<feature type="region of interest" description="Disordered" evidence="1">
    <location>
        <begin position="19"/>
        <end position="48"/>
    </location>
</feature>
<sequence length="241" mass="25508">MRASRRQLLAGLGAVTLAGGLNGCRREPGPGPVGPATPSSVASTAQNPFGVPSGSRVELWVDDQFSPSWLDGLGTAAGRSTPSLQLRATSTAELAGQLTSRFRADAVPPGLVLNTGPDELGLGQLGSQLADLAPVLAARVDQRTLRESLRPGTVQTDADGQVRGLAATWQVHGLWYSRALFRQHGWHPPTTCEELLSLGAAARTQGKYLFTWGRDVATWFQRLAISAATRQHGTGLLARLE</sequence>
<protein>
    <recommendedName>
        <fullName evidence="4">Extracellular solute-binding protein</fullName>
    </recommendedName>
</protein>
<organism evidence="2 3">
    <name type="scientific">Luteococcus peritonei</name>
    <dbReference type="NCBI Taxonomy" id="88874"/>
    <lineage>
        <taxon>Bacteria</taxon>
        <taxon>Bacillati</taxon>
        <taxon>Actinomycetota</taxon>
        <taxon>Actinomycetes</taxon>
        <taxon>Propionibacteriales</taxon>
        <taxon>Propionibacteriaceae</taxon>
        <taxon>Luteococcus</taxon>
    </lineage>
</organism>
<evidence type="ECO:0008006" key="4">
    <source>
        <dbReference type="Google" id="ProtNLM"/>
    </source>
</evidence>
<evidence type="ECO:0000313" key="2">
    <source>
        <dbReference type="EMBL" id="MFD1889932.1"/>
    </source>
</evidence>
<dbReference type="SUPFAM" id="SSF53850">
    <property type="entry name" value="Periplasmic binding protein-like II"/>
    <property type="match status" value="1"/>
</dbReference>
<evidence type="ECO:0000313" key="3">
    <source>
        <dbReference type="Proteomes" id="UP001597326"/>
    </source>
</evidence>